<evidence type="ECO:0000313" key="2">
    <source>
        <dbReference type="EnsemblPlants" id="KEH26663"/>
    </source>
</evidence>
<dbReference type="EMBL" id="CM001222">
    <property type="protein sequence ID" value="KEH26663.1"/>
    <property type="molecule type" value="Genomic_DNA"/>
</dbReference>
<dbReference type="Proteomes" id="UP000002051">
    <property type="component" value="Chromosome 6"/>
</dbReference>
<organism evidence="1 3">
    <name type="scientific">Medicago truncatula</name>
    <name type="common">Barrel medic</name>
    <name type="synonym">Medicago tribuloides</name>
    <dbReference type="NCBI Taxonomy" id="3880"/>
    <lineage>
        <taxon>Eukaryota</taxon>
        <taxon>Viridiplantae</taxon>
        <taxon>Streptophyta</taxon>
        <taxon>Embryophyta</taxon>
        <taxon>Tracheophyta</taxon>
        <taxon>Spermatophyta</taxon>
        <taxon>Magnoliopsida</taxon>
        <taxon>eudicotyledons</taxon>
        <taxon>Gunneridae</taxon>
        <taxon>Pentapetalae</taxon>
        <taxon>rosids</taxon>
        <taxon>fabids</taxon>
        <taxon>Fabales</taxon>
        <taxon>Fabaceae</taxon>
        <taxon>Papilionoideae</taxon>
        <taxon>50 kb inversion clade</taxon>
        <taxon>NPAAA clade</taxon>
        <taxon>Hologalegina</taxon>
        <taxon>IRL clade</taxon>
        <taxon>Trifolieae</taxon>
        <taxon>Medicago</taxon>
    </lineage>
</organism>
<sequence>MRINESDTTLSLRNNKSFESSIPFNTGMPSATFVTEMRRFLVNRTSIENVNVVQPEVEVEEPPSIVANKFNSNEIVRDPGLRKQIHLYAPDIRDEVRTTYVLKGPIQPKLTRFPRTPLGSATRAFSKSWYNKYTWIEYSLKDHIGGHDSMHNRCIKHYDDYKNQRQSVISKFARAIRESE</sequence>
<evidence type="ECO:0000313" key="3">
    <source>
        <dbReference type="Proteomes" id="UP000002051"/>
    </source>
</evidence>
<evidence type="ECO:0000313" key="1">
    <source>
        <dbReference type="EMBL" id="KEH26663.1"/>
    </source>
</evidence>
<dbReference type="HOGENOM" id="CLU_1498475_0_0_1"/>
<protein>
    <submittedName>
        <fullName evidence="1 2">Uncharacterized protein</fullName>
    </submittedName>
</protein>
<reference evidence="1 3" key="1">
    <citation type="journal article" date="2011" name="Nature">
        <title>The Medicago genome provides insight into the evolution of rhizobial symbioses.</title>
        <authorList>
            <person name="Young N.D."/>
            <person name="Debelle F."/>
            <person name="Oldroyd G.E."/>
            <person name="Geurts R."/>
            <person name="Cannon S.B."/>
            <person name="Udvardi M.K."/>
            <person name="Benedito V.A."/>
            <person name="Mayer K.F."/>
            <person name="Gouzy J."/>
            <person name="Schoof H."/>
            <person name="Van de Peer Y."/>
            <person name="Proost S."/>
            <person name="Cook D.R."/>
            <person name="Meyers B.C."/>
            <person name="Spannagl M."/>
            <person name="Cheung F."/>
            <person name="De Mita S."/>
            <person name="Krishnakumar V."/>
            <person name="Gundlach H."/>
            <person name="Zhou S."/>
            <person name="Mudge J."/>
            <person name="Bharti A.K."/>
            <person name="Murray J.D."/>
            <person name="Naoumkina M.A."/>
            <person name="Rosen B."/>
            <person name="Silverstein K.A."/>
            <person name="Tang H."/>
            <person name="Rombauts S."/>
            <person name="Zhao P.X."/>
            <person name="Zhou P."/>
            <person name="Barbe V."/>
            <person name="Bardou P."/>
            <person name="Bechner M."/>
            <person name="Bellec A."/>
            <person name="Berger A."/>
            <person name="Berges H."/>
            <person name="Bidwell S."/>
            <person name="Bisseling T."/>
            <person name="Choisne N."/>
            <person name="Couloux A."/>
            <person name="Denny R."/>
            <person name="Deshpande S."/>
            <person name="Dai X."/>
            <person name="Doyle J.J."/>
            <person name="Dudez A.M."/>
            <person name="Farmer A.D."/>
            <person name="Fouteau S."/>
            <person name="Franken C."/>
            <person name="Gibelin C."/>
            <person name="Gish J."/>
            <person name="Goldstein S."/>
            <person name="Gonzalez A.J."/>
            <person name="Green P.J."/>
            <person name="Hallab A."/>
            <person name="Hartog M."/>
            <person name="Hua A."/>
            <person name="Humphray S.J."/>
            <person name="Jeong D.H."/>
            <person name="Jing Y."/>
            <person name="Jocker A."/>
            <person name="Kenton S.M."/>
            <person name="Kim D.J."/>
            <person name="Klee K."/>
            <person name="Lai H."/>
            <person name="Lang C."/>
            <person name="Lin S."/>
            <person name="Macmil S.L."/>
            <person name="Magdelenat G."/>
            <person name="Matthews L."/>
            <person name="McCorrison J."/>
            <person name="Monaghan E.L."/>
            <person name="Mun J.H."/>
            <person name="Najar F.Z."/>
            <person name="Nicholson C."/>
            <person name="Noirot C."/>
            <person name="O'Bleness M."/>
            <person name="Paule C.R."/>
            <person name="Poulain J."/>
            <person name="Prion F."/>
            <person name="Qin B."/>
            <person name="Qu C."/>
            <person name="Retzel E.F."/>
            <person name="Riddle C."/>
            <person name="Sallet E."/>
            <person name="Samain S."/>
            <person name="Samson N."/>
            <person name="Sanders I."/>
            <person name="Saurat O."/>
            <person name="Scarpelli C."/>
            <person name="Schiex T."/>
            <person name="Segurens B."/>
            <person name="Severin A.J."/>
            <person name="Sherrier D.J."/>
            <person name="Shi R."/>
            <person name="Sims S."/>
            <person name="Singer S.R."/>
            <person name="Sinharoy S."/>
            <person name="Sterck L."/>
            <person name="Viollet A."/>
            <person name="Wang B.B."/>
            <person name="Wang K."/>
            <person name="Wang M."/>
            <person name="Wang X."/>
            <person name="Warfsmann J."/>
            <person name="Weissenbach J."/>
            <person name="White D.D."/>
            <person name="White J.D."/>
            <person name="Wiley G.B."/>
            <person name="Wincker P."/>
            <person name="Xing Y."/>
            <person name="Yang L."/>
            <person name="Yao Z."/>
            <person name="Ying F."/>
            <person name="Zhai J."/>
            <person name="Zhou L."/>
            <person name="Zuber A."/>
            <person name="Denarie J."/>
            <person name="Dixon R.A."/>
            <person name="May G.D."/>
            <person name="Schwartz D.C."/>
            <person name="Rogers J."/>
            <person name="Quetier F."/>
            <person name="Town C.D."/>
            <person name="Roe B.A."/>
        </authorList>
    </citation>
    <scope>NUCLEOTIDE SEQUENCE [LARGE SCALE GENOMIC DNA]</scope>
    <source>
        <strain evidence="1">A17</strain>
        <strain evidence="2 3">cv. Jemalong A17</strain>
    </source>
</reference>
<gene>
    <name evidence="1" type="ordered locus">MTR_6g066340</name>
</gene>
<reference evidence="2" key="3">
    <citation type="submission" date="2015-04" db="UniProtKB">
        <authorList>
            <consortium name="EnsemblPlants"/>
        </authorList>
    </citation>
    <scope>IDENTIFICATION</scope>
    <source>
        <strain evidence="2">cv. Jemalong A17</strain>
    </source>
</reference>
<dbReference type="AlphaFoldDB" id="A0A072UC97"/>
<reference evidence="1 3" key="2">
    <citation type="journal article" date="2014" name="BMC Genomics">
        <title>An improved genome release (version Mt4.0) for the model legume Medicago truncatula.</title>
        <authorList>
            <person name="Tang H."/>
            <person name="Krishnakumar V."/>
            <person name="Bidwell S."/>
            <person name="Rosen B."/>
            <person name="Chan A."/>
            <person name="Zhou S."/>
            <person name="Gentzbittel L."/>
            <person name="Childs K.L."/>
            <person name="Yandell M."/>
            <person name="Gundlach H."/>
            <person name="Mayer K.F."/>
            <person name="Schwartz D.C."/>
            <person name="Town C.D."/>
        </authorList>
    </citation>
    <scope>GENOME REANNOTATION</scope>
    <source>
        <strain evidence="1">A17</strain>
        <strain evidence="2 3">cv. Jemalong A17</strain>
    </source>
</reference>
<name>A0A072UC97_MEDTR</name>
<dbReference type="STRING" id="3880.A0A072UC97"/>
<keyword evidence="3" id="KW-1185">Reference proteome</keyword>
<proteinExistence type="predicted"/>
<accession>A0A072UC97</accession>
<dbReference type="EnsemblPlants" id="KEH26663">
    <property type="protein sequence ID" value="KEH26663"/>
    <property type="gene ID" value="MTR_6g066340"/>
</dbReference>